<proteinExistence type="predicted"/>
<evidence type="ECO:0000256" key="1">
    <source>
        <dbReference type="SAM" id="MobiDB-lite"/>
    </source>
</evidence>
<comment type="caution">
    <text evidence="3">The sequence shown here is derived from an EMBL/GenBank/DDBJ whole genome shotgun (WGS) entry which is preliminary data.</text>
</comment>
<feature type="signal peptide" evidence="2">
    <location>
        <begin position="1"/>
        <end position="19"/>
    </location>
</feature>
<accession>A0ABR1JCM2</accession>
<keyword evidence="2" id="KW-0732">Signal</keyword>
<feature type="region of interest" description="Disordered" evidence="1">
    <location>
        <begin position="349"/>
        <end position="380"/>
    </location>
</feature>
<feature type="chain" id="PRO_5046617431" evidence="2">
    <location>
        <begin position="20"/>
        <end position="380"/>
    </location>
</feature>
<gene>
    <name evidence="3" type="ORF">VKT23_009958</name>
</gene>
<dbReference type="Proteomes" id="UP001498398">
    <property type="component" value="Unassembled WGS sequence"/>
</dbReference>
<keyword evidence="4" id="KW-1185">Reference proteome</keyword>
<reference evidence="3 4" key="1">
    <citation type="submission" date="2024-01" db="EMBL/GenBank/DDBJ databases">
        <title>A draft genome for the cacao thread blight pathogen Marasmiellus scandens.</title>
        <authorList>
            <person name="Baruah I.K."/>
            <person name="Leung J."/>
            <person name="Bukari Y."/>
            <person name="Amoako-Attah I."/>
            <person name="Meinhardt L.W."/>
            <person name="Bailey B.A."/>
            <person name="Cohen S.P."/>
        </authorList>
    </citation>
    <scope>NUCLEOTIDE SEQUENCE [LARGE SCALE GENOMIC DNA]</scope>
    <source>
        <strain evidence="3 4">GH-19</strain>
    </source>
</reference>
<dbReference type="EMBL" id="JBANRG010000018">
    <property type="protein sequence ID" value="KAK7458048.1"/>
    <property type="molecule type" value="Genomic_DNA"/>
</dbReference>
<evidence type="ECO:0000313" key="3">
    <source>
        <dbReference type="EMBL" id="KAK7458048.1"/>
    </source>
</evidence>
<feature type="compositionally biased region" description="Acidic residues" evidence="1">
    <location>
        <begin position="350"/>
        <end position="380"/>
    </location>
</feature>
<organism evidence="3 4">
    <name type="scientific">Marasmiellus scandens</name>
    <dbReference type="NCBI Taxonomy" id="2682957"/>
    <lineage>
        <taxon>Eukaryota</taxon>
        <taxon>Fungi</taxon>
        <taxon>Dikarya</taxon>
        <taxon>Basidiomycota</taxon>
        <taxon>Agaricomycotina</taxon>
        <taxon>Agaricomycetes</taxon>
        <taxon>Agaricomycetidae</taxon>
        <taxon>Agaricales</taxon>
        <taxon>Marasmiineae</taxon>
        <taxon>Omphalotaceae</taxon>
        <taxon>Marasmiellus</taxon>
    </lineage>
</organism>
<sequence length="380" mass="44161">MQFVVFILATSLLKRLIEALDGKEKHTQAFKLLTAALPSEEVEKWQKAVTDWEHDPNANPNPFETTTKGISLDKIQLQLAEEDKSLSKDDRIHSVSAKSMLLRGIALEQEQIQIVEAHDALDSLRRHLVLKTSVWQFRNANVFGQRMMTRSQQVISDVMDKINRDAACYRRAFQAIKALSKVTLDDSWKGSLRMLKTSDIRSFQDIHDTDGKGHAPKRLSAKKRKQNFVPQGKQTYLWIWLSVCTEGPRQENQLDRALAIKWCKARARAFRFQEECILLQEEMRRTRAFYWWQQQLWKRREDYFSGSELMNSLPDDVIGGGLAYACQQADVYKRWKQLPNWLKNHAKELEAEESEYEHDESGDDGNDNNRDGDEDEAMQI</sequence>
<protein>
    <submittedName>
        <fullName evidence="3">Uncharacterized protein</fullName>
    </submittedName>
</protein>
<evidence type="ECO:0000256" key="2">
    <source>
        <dbReference type="SAM" id="SignalP"/>
    </source>
</evidence>
<name>A0ABR1JCM2_9AGAR</name>
<evidence type="ECO:0000313" key="4">
    <source>
        <dbReference type="Proteomes" id="UP001498398"/>
    </source>
</evidence>